<dbReference type="KEGG" id="vg:80020313"/>
<organism evidence="2 3">
    <name type="scientific">Streptomyces phage TurkishDelight</name>
    <dbReference type="NCBI Taxonomy" id="2793708"/>
    <lineage>
        <taxon>Viruses</taxon>
        <taxon>Duplodnaviria</taxon>
        <taxon>Heunggongvirae</taxon>
        <taxon>Uroviricota</taxon>
        <taxon>Caudoviricetes</taxon>
        <taxon>Dolmabahcevirus</taxon>
        <taxon>Dolmabahcevirus turkishdelight</taxon>
    </lineage>
</organism>
<gene>
    <name evidence="2" type="primary">27</name>
    <name evidence="2" type="ORF">SEA_TURKISHDELIGHT_27</name>
</gene>
<feature type="region of interest" description="Disordered" evidence="1">
    <location>
        <begin position="72"/>
        <end position="119"/>
    </location>
</feature>
<keyword evidence="3" id="KW-1185">Reference proteome</keyword>
<dbReference type="GeneID" id="80020313"/>
<accession>A0A7T0M0Z1</accession>
<dbReference type="EMBL" id="MW291017">
    <property type="protein sequence ID" value="QPL14056.1"/>
    <property type="molecule type" value="Genomic_DNA"/>
</dbReference>
<sequence>MDRHPLRRRRPPYWVVHRLLLSIAEGYEAWDGHLSLQGVDLHSWTLRRLLNAAEAAMYAAAENDADRARIHAKLYAPPAGTARRGARRPGSTRPGSSPPAVEASSPSPDDGMPMGRAQSLMAQLAAEDARLARGGNG</sequence>
<reference evidence="2 3" key="1">
    <citation type="submission" date="2020-11" db="EMBL/GenBank/DDBJ databases">
        <authorList>
            <person name="Asamoah-Frimpong E.A."/>
            <person name="Attaran A."/>
            <person name="Berhane B."/>
            <person name="Boone B.K."/>
            <person name="Cesta G."/>
            <person name="Chorbajian C."/>
            <person name="Cowan J.T."/>
            <person name="Datu D.V."/>
            <person name="Der L."/>
            <person name="Egbunine A.O."/>
            <person name="Giampietro H."/>
            <person name="Gunnison R.P."/>
            <person name="Joseph M.A."/>
            <person name="Kiewe T."/>
            <person name="Oboh E.C."/>
            <person name="O'Neill K."/>
            <person name="Oxlaj J.A."/>
            <person name="Patel A.K."/>
            <person name="Saqaf K."/>
            <person name="Vuong K."/>
            <person name="Walker C."/>
            <person name="Wikina T."/>
            <person name="Yan T."/>
            <person name="Avazpour P."/>
            <person name="Kim F.M."/>
            <person name="Mason K.J."/>
            <person name="Nguyen D.A."/>
            <person name="Pettit S.M."/>
            <person name="Zhou O.J."/>
            <person name="Brissett D.L."/>
            <person name="Gualtieri C."/>
            <person name="Hufford T.M."/>
            <person name="Ko J.M."/>
            <person name="Novak J.K."/>
            <person name="Smith Z.M."/>
            <person name="Erill I."/>
            <person name="Caruso S.M."/>
            <person name="Garlena R.A."/>
            <person name="Russell D.A."/>
            <person name="Pope W.H."/>
            <person name="Jacobs-Sera D."/>
            <person name="Hatfull G.F."/>
        </authorList>
    </citation>
    <scope>NUCLEOTIDE SEQUENCE [LARGE SCALE GENOMIC DNA]</scope>
</reference>
<evidence type="ECO:0000256" key="1">
    <source>
        <dbReference type="SAM" id="MobiDB-lite"/>
    </source>
</evidence>
<name>A0A7T0M0Z1_9CAUD</name>
<proteinExistence type="predicted"/>
<evidence type="ECO:0000313" key="2">
    <source>
        <dbReference type="EMBL" id="QPL14056.1"/>
    </source>
</evidence>
<dbReference type="RefSeq" id="YP_010755643.1">
    <property type="nucleotide sequence ID" value="NC_073473.1"/>
</dbReference>
<evidence type="ECO:0000313" key="3">
    <source>
        <dbReference type="Proteomes" id="UP000595090"/>
    </source>
</evidence>
<dbReference type="Proteomes" id="UP000595090">
    <property type="component" value="Segment"/>
</dbReference>
<feature type="compositionally biased region" description="Low complexity" evidence="1">
    <location>
        <begin position="76"/>
        <end position="108"/>
    </location>
</feature>
<protein>
    <submittedName>
        <fullName evidence="2">Uncharacterized protein</fullName>
    </submittedName>
</protein>